<dbReference type="EC" id="3.4.21.-" evidence="3"/>
<protein>
    <submittedName>
        <fullName evidence="3">Trypsin-like serine protease</fullName>
        <ecNumber evidence="3">3.4.21.-</ecNumber>
    </submittedName>
</protein>
<gene>
    <name evidence="3" type="ORF">KK103_14905</name>
</gene>
<dbReference type="EMBL" id="JAHEWX010000022">
    <property type="protein sequence ID" value="MBT1543053.1"/>
    <property type="molecule type" value="Genomic_DNA"/>
</dbReference>
<dbReference type="SUPFAM" id="SSF50494">
    <property type="entry name" value="Trypsin-like serine proteases"/>
    <property type="match status" value="1"/>
</dbReference>
<dbReference type="Proteomes" id="UP000709437">
    <property type="component" value="Unassembled WGS sequence"/>
</dbReference>
<evidence type="ECO:0000313" key="3">
    <source>
        <dbReference type="EMBL" id="MBT1543053.1"/>
    </source>
</evidence>
<dbReference type="GO" id="GO:0004252">
    <property type="term" value="F:serine-type endopeptidase activity"/>
    <property type="evidence" value="ECO:0007669"/>
    <property type="project" value="InterPro"/>
</dbReference>
<reference evidence="3" key="1">
    <citation type="submission" date="2021-05" db="EMBL/GenBank/DDBJ databases">
        <title>Whole genome sequence of Curtobacterium flaccumfaciens pv. flaccumfaciens strain CFBP 3417.</title>
        <authorList>
            <person name="Osdaghi E."/>
            <person name="Taghouti G."/>
            <person name="Portier P."/>
            <person name="Fazliarab A."/>
            <person name="Taghavi S.M."/>
            <person name="Briand M."/>
            <person name="Le-Saux M."/>
            <person name="Jacques M.-A."/>
        </authorList>
    </citation>
    <scope>NUCLEOTIDE SEQUENCE</scope>
    <source>
        <strain evidence="3">CFBP 3417</strain>
    </source>
</reference>
<dbReference type="Pfam" id="PF00089">
    <property type="entry name" value="Trypsin"/>
    <property type="match status" value="1"/>
</dbReference>
<feature type="chain" id="PRO_5040120809" evidence="1">
    <location>
        <begin position="21"/>
        <end position="297"/>
    </location>
</feature>
<feature type="domain" description="Peptidase S1" evidence="2">
    <location>
        <begin position="247"/>
        <end position="274"/>
    </location>
</feature>
<dbReference type="InterPro" id="IPR009003">
    <property type="entry name" value="Peptidase_S1_PA"/>
</dbReference>
<proteinExistence type="predicted"/>
<evidence type="ECO:0000259" key="2">
    <source>
        <dbReference type="Pfam" id="PF00089"/>
    </source>
</evidence>
<dbReference type="Gene3D" id="2.40.10.10">
    <property type="entry name" value="Trypsin-like serine proteases"/>
    <property type="match status" value="2"/>
</dbReference>
<keyword evidence="1" id="KW-0732">Signal</keyword>
<dbReference type="GO" id="GO:0006508">
    <property type="term" value="P:proteolysis"/>
    <property type="evidence" value="ECO:0007669"/>
    <property type="project" value="UniProtKB-KW"/>
</dbReference>
<dbReference type="AlphaFoldDB" id="A0A9Q2ZQD2"/>
<dbReference type="RefSeq" id="WP_163343935.1">
    <property type="nucleotide sequence ID" value="NZ_CP041260.1"/>
</dbReference>
<accession>A0A9Q2ZQD2</accession>
<dbReference type="InterPro" id="IPR043504">
    <property type="entry name" value="Peptidase_S1_PA_chymotrypsin"/>
</dbReference>
<dbReference type="InterPro" id="IPR001254">
    <property type="entry name" value="Trypsin_dom"/>
</dbReference>
<sequence>MTHRSLQVGALCAVIGVAFAGAFAPADSASAAPSDLAATTSQQLPVIQATPPASGSIADQKPRISERLQLPIVAGTRLLVDNTSCTAGAVLYRSSLFGRITQAQRATRYIITAKHCGDVGSTVYVNGAVVGHVVRTSDDFDVSLIAVPPAPFLRQQCSVTHSGGPFCTTVTDYAPRARGMVLVGGTAVPFAIPINVLGAGAPTPDEDFCASGSFSGWFCGFHTRPIEATLRTNGYDQKAMSYSWMLQQGDSGGPVVTRNGTLYGIVSARGRQEPRAMYYVSMHEALAQFPGFALQRG</sequence>
<organism evidence="3 4">
    <name type="scientific">Curtobacterium flaccumfaciens pv. flaccumfaciens</name>
    <dbReference type="NCBI Taxonomy" id="138532"/>
    <lineage>
        <taxon>Bacteria</taxon>
        <taxon>Bacillati</taxon>
        <taxon>Actinomycetota</taxon>
        <taxon>Actinomycetes</taxon>
        <taxon>Micrococcales</taxon>
        <taxon>Microbacteriaceae</taxon>
        <taxon>Curtobacterium</taxon>
    </lineage>
</organism>
<feature type="signal peptide" evidence="1">
    <location>
        <begin position="1"/>
        <end position="20"/>
    </location>
</feature>
<evidence type="ECO:0000313" key="4">
    <source>
        <dbReference type="Proteomes" id="UP000709437"/>
    </source>
</evidence>
<name>A0A9Q2ZQD2_9MICO</name>
<comment type="caution">
    <text evidence="3">The sequence shown here is derived from an EMBL/GenBank/DDBJ whole genome shotgun (WGS) entry which is preliminary data.</text>
</comment>
<evidence type="ECO:0000256" key="1">
    <source>
        <dbReference type="SAM" id="SignalP"/>
    </source>
</evidence>
<keyword evidence="3" id="KW-0645">Protease</keyword>
<keyword evidence="3" id="KW-0378">Hydrolase</keyword>